<dbReference type="EMBL" id="DAAMGM010000030">
    <property type="protein sequence ID" value="HAC6576942.1"/>
    <property type="molecule type" value="Genomic_DNA"/>
</dbReference>
<organism evidence="2">
    <name type="scientific">Salmonella enterica</name>
    <name type="common">Salmonella choleraesuis</name>
    <dbReference type="NCBI Taxonomy" id="28901"/>
    <lineage>
        <taxon>Bacteria</taxon>
        <taxon>Pseudomonadati</taxon>
        <taxon>Pseudomonadota</taxon>
        <taxon>Gammaproteobacteria</taxon>
        <taxon>Enterobacterales</taxon>
        <taxon>Enterobacteriaceae</taxon>
        <taxon>Salmonella</taxon>
    </lineage>
</organism>
<protein>
    <submittedName>
        <fullName evidence="2">Uncharacterized protein</fullName>
    </submittedName>
</protein>
<reference evidence="2" key="2">
    <citation type="submission" date="2018-07" db="EMBL/GenBank/DDBJ databases">
        <authorList>
            <consortium name="NCBI Pathogen Detection Project"/>
        </authorList>
    </citation>
    <scope>NUCLEOTIDE SEQUENCE</scope>
    <source>
        <strain evidence="2">232-84</strain>
    </source>
</reference>
<gene>
    <name evidence="2" type="ORF">G0B27_22680</name>
</gene>
<evidence type="ECO:0000313" key="2">
    <source>
        <dbReference type="EMBL" id="HAC6576942.1"/>
    </source>
</evidence>
<sequence>MWTFFSLCGDILRLSNLYGYILILAKKTFEQLVKEVLQGLLITRSSNPDKENDAVPDVSPQSDLSGLTMGCS</sequence>
<feature type="compositionally biased region" description="Polar residues" evidence="1">
    <location>
        <begin position="59"/>
        <end position="72"/>
    </location>
</feature>
<evidence type="ECO:0000256" key="1">
    <source>
        <dbReference type="SAM" id="MobiDB-lite"/>
    </source>
</evidence>
<feature type="region of interest" description="Disordered" evidence="1">
    <location>
        <begin position="45"/>
        <end position="72"/>
    </location>
</feature>
<accession>A0A701ZIJ6</accession>
<reference evidence="2" key="1">
    <citation type="journal article" date="2018" name="Genome Biol.">
        <title>SKESA: strategic k-mer extension for scrupulous assemblies.</title>
        <authorList>
            <person name="Souvorov A."/>
            <person name="Agarwala R."/>
            <person name="Lipman D.J."/>
        </authorList>
    </citation>
    <scope>NUCLEOTIDE SEQUENCE</scope>
    <source>
        <strain evidence="2">232-84</strain>
    </source>
</reference>
<proteinExistence type="predicted"/>
<comment type="caution">
    <text evidence="2">The sequence shown here is derived from an EMBL/GenBank/DDBJ whole genome shotgun (WGS) entry which is preliminary data.</text>
</comment>
<dbReference type="AlphaFoldDB" id="A0A701ZIJ6"/>
<name>A0A701ZIJ6_SALER</name>